<feature type="binding site" description="axial binding residue" evidence="14">
    <location>
        <position position="444"/>
    </location>
    <ligand>
        <name>heme</name>
        <dbReference type="ChEBI" id="CHEBI:30413"/>
    </ligand>
    <ligandPart>
        <name>Fe</name>
        <dbReference type="ChEBI" id="CHEBI:18248"/>
    </ligandPart>
</feature>
<evidence type="ECO:0000256" key="2">
    <source>
        <dbReference type="ARBA" id="ARBA00003690"/>
    </source>
</evidence>
<dbReference type="RefSeq" id="XP_002424478.1">
    <property type="nucleotide sequence ID" value="XM_002424433.1"/>
</dbReference>
<evidence type="ECO:0000256" key="7">
    <source>
        <dbReference type="ARBA" id="ARBA00022723"/>
    </source>
</evidence>
<dbReference type="Proteomes" id="UP000009046">
    <property type="component" value="Unassembled WGS sequence"/>
</dbReference>
<dbReference type="GO" id="GO:0016712">
    <property type="term" value="F:oxidoreductase activity, acting on paired donors, with incorporation or reduction of molecular oxygen, reduced flavin or flavoprotein as one donor, and incorporation of one atom of oxygen"/>
    <property type="evidence" value="ECO:0007669"/>
    <property type="project" value="UniProtKB-EC"/>
</dbReference>
<dbReference type="ChEMBL" id="CHEMBL2364702"/>
<dbReference type="GO" id="GO:0006805">
    <property type="term" value="P:xenobiotic metabolic process"/>
    <property type="evidence" value="ECO:0007669"/>
    <property type="project" value="TreeGrafter"/>
</dbReference>
<dbReference type="AlphaFoldDB" id="E0VED4"/>
<evidence type="ECO:0000256" key="13">
    <source>
        <dbReference type="ARBA" id="ARBA00023136"/>
    </source>
</evidence>
<evidence type="ECO:0000313" key="17">
    <source>
        <dbReference type="EMBL" id="EEB11740.1"/>
    </source>
</evidence>
<dbReference type="PRINTS" id="PR00463">
    <property type="entry name" value="EP450I"/>
</dbReference>
<evidence type="ECO:0000256" key="15">
    <source>
        <dbReference type="RuleBase" id="RU000461"/>
    </source>
</evidence>
<evidence type="ECO:0000256" key="9">
    <source>
        <dbReference type="ARBA" id="ARBA00022848"/>
    </source>
</evidence>
<evidence type="ECO:0000256" key="6">
    <source>
        <dbReference type="ARBA" id="ARBA00022617"/>
    </source>
</evidence>
<dbReference type="PANTHER" id="PTHR24300:SF376">
    <property type="entry name" value="CYTOCHROME P450 15A1"/>
    <property type="match status" value="1"/>
</dbReference>
<dbReference type="DrugCentral" id="E0VED4"/>
<dbReference type="InterPro" id="IPR017972">
    <property type="entry name" value="Cyt_P450_CS"/>
</dbReference>
<evidence type="ECO:0000256" key="5">
    <source>
        <dbReference type="ARBA" id="ARBA00010617"/>
    </source>
</evidence>
<keyword evidence="10 15" id="KW-0560">Oxidoreductase</keyword>
<proteinExistence type="inferred from homology"/>
<dbReference type="EnsemblMetazoa" id="PHUM130920-RA">
    <property type="protein sequence ID" value="PHUM130920-PA"/>
    <property type="gene ID" value="PHUM130920"/>
</dbReference>
<dbReference type="CTD" id="8234154"/>
<keyword evidence="16" id="KW-0732">Signal</keyword>
<dbReference type="OMA" id="FRMIFGR"/>
<keyword evidence="11 14" id="KW-0408">Iron</keyword>
<dbReference type="FunFam" id="1.10.630.10:FF:000238">
    <property type="entry name" value="Cytochrome P450 2A6"/>
    <property type="match status" value="1"/>
</dbReference>
<dbReference type="VEuPathDB" id="VectorBase:PHUM130920"/>
<organism>
    <name type="scientific">Pediculus humanus subsp. corporis</name>
    <name type="common">Body louse</name>
    <dbReference type="NCBI Taxonomy" id="121224"/>
    <lineage>
        <taxon>Eukaryota</taxon>
        <taxon>Metazoa</taxon>
        <taxon>Ecdysozoa</taxon>
        <taxon>Arthropoda</taxon>
        <taxon>Hexapoda</taxon>
        <taxon>Insecta</taxon>
        <taxon>Pterygota</taxon>
        <taxon>Neoptera</taxon>
        <taxon>Paraneoptera</taxon>
        <taxon>Psocodea</taxon>
        <taxon>Troctomorpha</taxon>
        <taxon>Phthiraptera</taxon>
        <taxon>Anoplura</taxon>
        <taxon>Pediculidae</taxon>
        <taxon>Pediculus</taxon>
    </lineage>
</organism>
<evidence type="ECO:0000256" key="16">
    <source>
        <dbReference type="SAM" id="SignalP"/>
    </source>
</evidence>
<dbReference type="Gene3D" id="1.10.630.10">
    <property type="entry name" value="Cytochrome P450"/>
    <property type="match status" value="1"/>
</dbReference>
<evidence type="ECO:0000256" key="10">
    <source>
        <dbReference type="ARBA" id="ARBA00023002"/>
    </source>
</evidence>
<dbReference type="Pfam" id="PF00067">
    <property type="entry name" value="p450"/>
    <property type="match status" value="1"/>
</dbReference>
<dbReference type="InterPro" id="IPR036396">
    <property type="entry name" value="Cyt_P450_sf"/>
</dbReference>
<evidence type="ECO:0000313" key="18">
    <source>
        <dbReference type="EnsemblMetazoa" id="PHUM130920-PA"/>
    </source>
</evidence>
<reference evidence="17" key="2">
    <citation type="submission" date="2007-04" db="EMBL/GenBank/DDBJ databases">
        <title>The genome of the human body louse.</title>
        <authorList>
            <consortium name="The Human Body Louse Genome Consortium"/>
            <person name="Kirkness E."/>
            <person name="Walenz B."/>
            <person name="Hass B."/>
            <person name="Bruggner R."/>
            <person name="Strausberg R."/>
        </authorList>
    </citation>
    <scope>NUCLEOTIDE SEQUENCE</scope>
    <source>
        <strain evidence="17">USDA</strain>
    </source>
</reference>
<comment type="function">
    <text evidence="2">May be involved in the metabolism of insect hormones and in the breakdown of synthetic insecticides.</text>
</comment>
<keyword evidence="9" id="KW-0492">Microsome</keyword>
<evidence type="ECO:0000256" key="14">
    <source>
        <dbReference type="PIRSR" id="PIRSR602401-1"/>
    </source>
</evidence>
<keyword evidence="8" id="KW-0256">Endoplasmic reticulum</keyword>
<dbReference type="PANTHER" id="PTHR24300">
    <property type="entry name" value="CYTOCHROME P450 508A4-RELATED"/>
    <property type="match status" value="1"/>
</dbReference>
<accession>E0VED4</accession>
<reference evidence="17" key="1">
    <citation type="submission" date="2007-04" db="EMBL/GenBank/DDBJ databases">
        <title>Annotation of Pediculus humanus corporis strain USDA.</title>
        <authorList>
            <person name="Kirkness E."/>
            <person name="Hannick L."/>
            <person name="Hass B."/>
            <person name="Bruggner R."/>
            <person name="Lawson D."/>
            <person name="Bidwell S."/>
            <person name="Joardar V."/>
            <person name="Caler E."/>
            <person name="Walenz B."/>
            <person name="Inman J."/>
            <person name="Schobel S."/>
            <person name="Galinsky K."/>
            <person name="Amedeo P."/>
            <person name="Strausberg R."/>
        </authorList>
    </citation>
    <scope>NUCLEOTIDE SEQUENCE</scope>
    <source>
        <strain evidence="17">USDA</strain>
    </source>
</reference>
<dbReference type="EMBL" id="DS235090">
    <property type="protein sequence ID" value="EEB11740.1"/>
    <property type="molecule type" value="Genomic_DNA"/>
</dbReference>
<dbReference type="CDD" id="cd20651">
    <property type="entry name" value="CYP15A1-like"/>
    <property type="match status" value="1"/>
</dbReference>
<feature type="signal peptide" evidence="16">
    <location>
        <begin position="1"/>
        <end position="16"/>
    </location>
</feature>
<evidence type="ECO:0000256" key="8">
    <source>
        <dbReference type="ARBA" id="ARBA00022824"/>
    </source>
</evidence>
<dbReference type="PRINTS" id="PR00385">
    <property type="entry name" value="P450"/>
</dbReference>
<dbReference type="SUPFAM" id="SSF48264">
    <property type="entry name" value="Cytochrome P450"/>
    <property type="match status" value="1"/>
</dbReference>
<name>E0VED4_PEDHC</name>
<evidence type="ECO:0000256" key="11">
    <source>
        <dbReference type="ARBA" id="ARBA00023004"/>
    </source>
</evidence>
<dbReference type="GeneID" id="8234154"/>
<dbReference type="GO" id="GO:0005506">
    <property type="term" value="F:iron ion binding"/>
    <property type="evidence" value="ECO:0007669"/>
    <property type="project" value="InterPro"/>
</dbReference>
<keyword evidence="13" id="KW-0472">Membrane</keyword>
<dbReference type="OrthoDB" id="3934656at2759"/>
<dbReference type="GO" id="GO:0006082">
    <property type="term" value="P:organic acid metabolic process"/>
    <property type="evidence" value="ECO:0007669"/>
    <property type="project" value="TreeGrafter"/>
</dbReference>
<evidence type="ECO:0000256" key="1">
    <source>
        <dbReference type="ARBA" id="ARBA00001971"/>
    </source>
</evidence>
<feature type="chain" id="PRO_5011412376" evidence="16">
    <location>
        <begin position="17"/>
        <end position="498"/>
    </location>
</feature>
<dbReference type="InterPro" id="IPR002401">
    <property type="entry name" value="Cyt_P450_E_grp-I"/>
</dbReference>
<keyword evidence="7 14" id="KW-0479">Metal-binding</keyword>
<dbReference type="PROSITE" id="PS00086">
    <property type="entry name" value="CYTOCHROME_P450"/>
    <property type="match status" value="1"/>
</dbReference>
<protein>
    <submittedName>
        <fullName evidence="17">Cytochrome P-450, putative</fullName>
        <ecNumber evidence="17">1.14.14.1</ecNumber>
    </submittedName>
</protein>
<evidence type="ECO:0000256" key="4">
    <source>
        <dbReference type="ARBA" id="ARBA00004406"/>
    </source>
</evidence>
<comment type="similarity">
    <text evidence="5 15">Belongs to the cytochrome P450 family.</text>
</comment>
<keyword evidence="12 15" id="KW-0503">Monooxygenase</keyword>
<evidence type="ECO:0000256" key="12">
    <source>
        <dbReference type="ARBA" id="ARBA00023033"/>
    </source>
</evidence>
<gene>
    <name evidence="18" type="primary">8234154</name>
    <name evidence="17" type="ORF">Phum_PHUM130920</name>
</gene>
<dbReference type="GO" id="GO:0008395">
    <property type="term" value="F:steroid hydroxylase activity"/>
    <property type="evidence" value="ECO:0007669"/>
    <property type="project" value="TreeGrafter"/>
</dbReference>
<keyword evidence="6 14" id="KW-0349">Heme</keyword>
<dbReference type="STRING" id="121224.E0VED4"/>
<dbReference type="HOGENOM" id="CLU_001570_22_0_1"/>
<dbReference type="KEGG" id="phu:Phum_PHUM130920"/>
<dbReference type="InterPro" id="IPR050182">
    <property type="entry name" value="Cytochrome_P450_fam2"/>
</dbReference>
<sequence length="498" mass="56630">MITVFLILLLFILLIAYVIEREKRPDNYPPGPKWWPLIGNGFLLRDLSKKLNGQHWALSKLGEDYKTPVLGLKLGREFVVVGLTPEAIRAILTRDVFTGRPQSFFMKLRCFGKRQGITSTDGYSWKEQRAFATKQLKQLGFGKETMDSLILVEVEELIQILKSVVNGIGNITSPSVLNVLWALVTGKRLEKSDPKIKKLLNLLNRRSRAFDMAGGTLNQMPWLRFVAPRTIGYSLLQELNAELKSFLMASYFDYLQETIESHKNCTNLESNKNLIGAFFQEQKLKTNSINFTDEQLVVLLLDLFLGGAQTTSQTLDFAFLLMIKYPEIQEKVHEEIIKHVGKDRLPTIDDKSKLYYVEAVLLEVMRMYCVVPIIGPRRCLDKTVLNGYNIPKNTTLLLNLHAAHHDATLFPEPYIFKPERFISSEGKLINQESVLAFGLGKRRCLGEALAKSCLFLIFAGIMQHFKITKLPEHDDPSLEPLIGITIAPRPYSAIFHSI</sequence>
<dbReference type="EC" id="1.14.14.1" evidence="17"/>
<dbReference type="FunCoup" id="E0VED4">
    <property type="interactions" value="7"/>
</dbReference>
<evidence type="ECO:0000256" key="3">
    <source>
        <dbReference type="ARBA" id="ARBA00004174"/>
    </source>
</evidence>
<dbReference type="GO" id="GO:0020037">
    <property type="term" value="F:heme binding"/>
    <property type="evidence" value="ECO:0007669"/>
    <property type="project" value="InterPro"/>
</dbReference>
<dbReference type="EMBL" id="AAZO01001520">
    <property type="status" value="NOT_ANNOTATED_CDS"/>
    <property type="molecule type" value="Genomic_DNA"/>
</dbReference>
<dbReference type="InParanoid" id="E0VED4"/>
<dbReference type="GO" id="GO:0005789">
    <property type="term" value="C:endoplasmic reticulum membrane"/>
    <property type="evidence" value="ECO:0007669"/>
    <property type="project" value="UniProtKB-SubCell"/>
</dbReference>
<evidence type="ECO:0000313" key="19">
    <source>
        <dbReference type="Proteomes" id="UP000009046"/>
    </source>
</evidence>
<keyword evidence="19" id="KW-1185">Reference proteome</keyword>
<dbReference type="InterPro" id="IPR001128">
    <property type="entry name" value="Cyt_P450"/>
</dbReference>
<comment type="subcellular location">
    <subcellularLocation>
        <location evidence="4">Endoplasmic reticulum membrane</location>
        <topology evidence="4">Peripheral membrane protein</topology>
    </subcellularLocation>
    <subcellularLocation>
        <location evidence="3">Microsome membrane</location>
        <topology evidence="3">Peripheral membrane protein</topology>
    </subcellularLocation>
</comment>
<reference evidence="18" key="3">
    <citation type="submission" date="2020-05" db="UniProtKB">
        <authorList>
            <consortium name="EnsemblMetazoa"/>
        </authorList>
    </citation>
    <scope>IDENTIFICATION</scope>
    <source>
        <strain evidence="18">USDA</strain>
    </source>
</reference>
<dbReference type="eggNOG" id="KOG0156">
    <property type="taxonomic scope" value="Eukaryota"/>
</dbReference>
<comment type="cofactor">
    <cofactor evidence="1 14">
        <name>heme</name>
        <dbReference type="ChEBI" id="CHEBI:30413"/>
    </cofactor>
</comment>